<evidence type="ECO:0000256" key="5">
    <source>
        <dbReference type="ARBA" id="ARBA00022989"/>
    </source>
</evidence>
<dbReference type="GO" id="GO:0005886">
    <property type="term" value="C:plasma membrane"/>
    <property type="evidence" value="ECO:0007669"/>
    <property type="project" value="UniProtKB-SubCell"/>
</dbReference>
<keyword evidence="10" id="KW-1185">Reference proteome</keyword>
<dbReference type="Pfam" id="PF00528">
    <property type="entry name" value="BPD_transp_1"/>
    <property type="match status" value="1"/>
</dbReference>
<comment type="subcellular location">
    <subcellularLocation>
        <location evidence="1 7">Cell membrane</location>
        <topology evidence="1 7">Multi-pass membrane protein</topology>
    </subcellularLocation>
</comment>
<dbReference type="EMBL" id="CP011388">
    <property type="protein sequence ID" value="ANE45662.1"/>
    <property type="molecule type" value="Genomic_DNA"/>
</dbReference>
<evidence type="ECO:0000256" key="7">
    <source>
        <dbReference type="RuleBase" id="RU363032"/>
    </source>
</evidence>
<gene>
    <name evidence="9" type="ORF">SY83_04380</name>
</gene>
<feature type="transmembrane region" description="Helical" evidence="7">
    <location>
        <begin position="263"/>
        <end position="280"/>
    </location>
</feature>
<sequence>MPPMYYKTASYRTFTVFNTILIALLGLMCILPLVHILAVSFSDKASVNANLVNFWPVGFNLDAYQKTISNPVFISSLWNSFERVILGTFISMAVVILAAYPLSKDSTALRGRSAFAWYFIITMLFSGGLVPTYIVVSKLGLNNSVWALVLPGAVSVWNMILLMNFYRNVPKELEEAAFIDGANQLQTLWNVYLPISKPALATLTLFTLVGHWNSWFDGLIYMNRPELHPLATYLQTIVVEQNLKDLITNVQDADKLTQRSVKAAQIFIAVIPVLLVYPFLQKHFVKGMVLGAVKE</sequence>
<comment type="similarity">
    <text evidence="7">Belongs to the binding-protein-dependent transport system permease family.</text>
</comment>
<accession>A0A172TFC7</accession>
<dbReference type="SUPFAM" id="SSF161098">
    <property type="entry name" value="MetI-like"/>
    <property type="match status" value="1"/>
</dbReference>
<keyword evidence="3" id="KW-1003">Cell membrane</keyword>
<dbReference type="PANTHER" id="PTHR43744">
    <property type="entry name" value="ABC TRANSPORTER PERMEASE PROTEIN MG189-RELATED-RELATED"/>
    <property type="match status" value="1"/>
</dbReference>
<dbReference type="PATRIC" id="fig|1178515.4.peg.879"/>
<dbReference type="InterPro" id="IPR000515">
    <property type="entry name" value="MetI-like"/>
</dbReference>
<feature type="domain" description="ABC transmembrane type-1" evidence="8">
    <location>
        <begin position="77"/>
        <end position="280"/>
    </location>
</feature>
<dbReference type="PANTHER" id="PTHR43744:SF9">
    <property type="entry name" value="POLYGALACTURONAN_RHAMNOGALACTURONAN TRANSPORT SYSTEM PERMEASE PROTEIN YTCP"/>
    <property type="match status" value="1"/>
</dbReference>
<dbReference type="GO" id="GO:0055085">
    <property type="term" value="P:transmembrane transport"/>
    <property type="evidence" value="ECO:0007669"/>
    <property type="project" value="InterPro"/>
</dbReference>
<feature type="transmembrane region" description="Helical" evidence="7">
    <location>
        <begin position="115"/>
        <end position="134"/>
    </location>
</feature>
<evidence type="ECO:0000259" key="8">
    <source>
        <dbReference type="PROSITE" id="PS50928"/>
    </source>
</evidence>
<dbReference type="PROSITE" id="PS50928">
    <property type="entry name" value="ABC_TM1"/>
    <property type="match status" value="1"/>
</dbReference>
<dbReference type="OrthoDB" id="9810086at2"/>
<proteinExistence type="inferred from homology"/>
<evidence type="ECO:0000313" key="9">
    <source>
        <dbReference type="EMBL" id="ANE45662.1"/>
    </source>
</evidence>
<feature type="transmembrane region" description="Helical" evidence="7">
    <location>
        <begin position="20"/>
        <end position="41"/>
    </location>
</feature>
<keyword evidence="6 7" id="KW-0472">Membrane</keyword>
<dbReference type="CDD" id="cd06261">
    <property type="entry name" value="TM_PBP2"/>
    <property type="match status" value="1"/>
</dbReference>
<dbReference type="KEGG" id="pswu:SY83_04380"/>
<keyword evidence="4 7" id="KW-0812">Transmembrane</keyword>
<reference evidence="9 10" key="1">
    <citation type="submission" date="2015-01" db="EMBL/GenBank/DDBJ databases">
        <title>Paenibacillus swuensis/DY6/whole genome sequencing.</title>
        <authorList>
            <person name="Kim M.K."/>
            <person name="Srinivasan S."/>
            <person name="Lee J.-J."/>
        </authorList>
    </citation>
    <scope>NUCLEOTIDE SEQUENCE [LARGE SCALE GENOMIC DNA]</scope>
    <source>
        <strain evidence="9 10">DY6</strain>
    </source>
</reference>
<feature type="transmembrane region" description="Helical" evidence="7">
    <location>
        <begin position="84"/>
        <end position="103"/>
    </location>
</feature>
<name>A0A172TFC7_9BACL</name>
<evidence type="ECO:0000256" key="2">
    <source>
        <dbReference type="ARBA" id="ARBA00022448"/>
    </source>
</evidence>
<evidence type="ECO:0000313" key="10">
    <source>
        <dbReference type="Proteomes" id="UP000076927"/>
    </source>
</evidence>
<dbReference type="InterPro" id="IPR035906">
    <property type="entry name" value="MetI-like_sf"/>
</dbReference>
<dbReference type="STRING" id="1178515.SY83_04380"/>
<evidence type="ECO:0000256" key="1">
    <source>
        <dbReference type="ARBA" id="ARBA00004651"/>
    </source>
</evidence>
<evidence type="ECO:0000256" key="3">
    <source>
        <dbReference type="ARBA" id="ARBA00022475"/>
    </source>
</evidence>
<dbReference type="Gene3D" id="1.10.3720.10">
    <property type="entry name" value="MetI-like"/>
    <property type="match status" value="1"/>
</dbReference>
<keyword evidence="5 7" id="KW-1133">Transmembrane helix</keyword>
<evidence type="ECO:0000256" key="6">
    <source>
        <dbReference type="ARBA" id="ARBA00023136"/>
    </source>
</evidence>
<organism evidence="9 10">
    <name type="scientific">Paenibacillus swuensis</name>
    <dbReference type="NCBI Taxonomy" id="1178515"/>
    <lineage>
        <taxon>Bacteria</taxon>
        <taxon>Bacillati</taxon>
        <taxon>Bacillota</taxon>
        <taxon>Bacilli</taxon>
        <taxon>Bacillales</taxon>
        <taxon>Paenibacillaceae</taxon>
        <taxon>Paenibacillus</taxon>
    </lineage>
</organism>
<protein>
    <submittedName>
        <fullName evidence="9">ABC transporter permease</fullName>
    </submittedName>
</protein>
<evidence type="ECO:0000256" key="4">
    <source>
        <dbReference type="ARBA" id="ARBA00022692"/>
    </source>
</evidence>
<feature type="transmembrane region" description="Helical" evidence="7">
    <location>
        <begin position="146"/>
        <end position="166"/>
    </location>
</feature>
<dbReference type="Proteomes" id="UP000076927">
    <property type="component" value="Chromosome"/>
</dbReference>
<dbReference type="AlphaFoldDB" id="A0A172TFC7"/>
<keyword evidence="2 7" id="KW-0813">Transport</keyword>